<dbReference type="InterPro" id="IPR016040">
    <property type="entry name" value="NAD(P)-bd_dom"/>
</dbReference>
<sequence>MDAQEINSRPDDGQFLQSMTAYDTLENIKCIMVTGGEGFVGSWVVRNLYSTYGDAYTIVSFDKLNYSASTNNTRSLVGEPGFHFVRGDITSPDDVTQCMLSYKVDAVIHFAACTHVDSSFKDPYGFAQANINGVHVMLECAKQAGVKRFLHMSSYEVYGAVTPSPQGHVEDSRLAPVNPYAASKAAGETLVSAYGRSSGMETIIVRSQNVYGPNQYPEKIIPKFALLIHRGLRLPLYGSGNNTRRYVYVGDVANAFNTLLHRGKAGEVYNIGSDDEVSNKELCSLLLKAVNPPNCDSSDLSPWLEPTPDRPFHDKGSSLDSTKLRSLGWEQRVRLSEGLQITVEWYKRYGERWWGHLGKSFSPKKGSVAQLEATTSNEN</sequence>
<dbReference type="Gene3D" id="3.90.25.10">
    <property type="entry name" value="UDP-galactose 4-epimerase, domain 1"/>
    <property type="match status" value="1"/>
</dbReference>
<dbReference type="Gene3D" id="3.40.50.720">
    <property type="entry name" value="NAD(P)-binding Rossmann-like Domain"/>
    <property type="match status" value="1"/>
</dbReference>
<dbReference type="EMBL" id="ML994637">
    <property type="protein sequence ID" value="KAF2184545.1"/>
    <property type="molecule type" value="Genomic_DNA"/>
</dbReference>
<dbReference type="PANTHER" id="PTHR43000">
    <property type="entry name" value="DTDP-D-GLUCOSE 4,6-DEHYDRATASE-RELATED"/>
    <property type="match status" value="1"/>
</dbReference>
<feature type="region of interest" description="Disordered" evidence="1">
    <location>
        <begin position="299"/>
        <end position="318"/>
    </location>
</feature>
<accession>A0A6A6E0N2</accession>
<evidence type="ECO:0000256" key="1">
    <source>
        <dbReference type="SAM" id="MobiDB-lite"/>
    </source>
</evidence>
<dbReference type="GO" id="GO:0009225">
    <property type="term" value="P:nucleotide-sugar metabolic process"/>
    <property type="evidence" value="ECO:0007669"/>
    <property type="project" value="UniProtKB-ARBA"/>
</dbReference>
<evidence type="ECO:0000313" key="3">
    <source>
        <dbReference type="EMBL" id="KAF2184545.1"/>
    </source>
</evidence>
<dbReference type="FunFam" id="3.40.50.720:FF:000304">
    <property type="entry name" value="UDP-glucose 4,6-dehydratase"/>
    <property type="match status" value="1"/>
</dbReference>
<keyword evidence="4" id="KW-1185">Reference proteome</keyword>
<name>A0A6A6E0N2_9PEZI</name>
<dbReference type="AlphaFoldDB" id="A0A6A6E0N2"/>
<organism evidence="3 4">
    <name type="scientific">Zopfia rhizophila CBS 207.26</name>
    <dbReference type="NCBI Taxonomy" id="1314779"/>
    <lineage>
        <taxon>Eukaryota</taxon>
        <taxon>Fungi</taxon>
        <taxon>Dikarya</taxon>
        <taxon>Ascomycota</taxon>
        <taxon>Pezizomycotina</taxon>
        <taxon>Dothideomycetes</taxon>
        <taxon>Dothideomycetes incertae sedis</taxon>
        <taxon>Zopfiaceae</taxon>
        <taxon>Zopfia</taxon>
    </lineage>
</organism>
<proteinExistence type="predicted"/>
<protein>
    <submittedName>
        <fullName evidence="3">NAD(P)-binding protein</fullName>
    </submittedName>
</protein>
<dbReference type="SUPFAM" id="SSF51735">
    <property type="entry name" value="NAD(P)-binding Rossmann-fold domains"/>
    <property type="match status" value="1"/>
</dbReference>
<feature type="domain" description="NAD(P)-binding" evidence="2">
    <location>
        <begin position="32"/>
        <end position="341"/>
    </location>
</feature>
<reference evidence="3" key="1">
    <citation type="journal article" date="2020" name="Stud. Mycol.">
        <title>101 Dothideomycetes genomes: a test case for predicting lifestyles and emergence of pathogens.</title>
        <authorList>
            <person name="Haridas S."/>
            <person name="Albert R."/>
            <person name="Binder M."/>
            <person name="Bloem J."/>
            <person name="Labutti K."/>
            <person name="Salamov A."/>
            <person name="Andreopoulos B."/>
            <person name="Baker S."/>
            <person name="Barry K."/>
            <person name="Bills G."/>
            <person name="Bluhm B."/>
            <person name="Cannon C."/>
            <person name="Castanera R."/>
            <person name="Culley D."/>
            <person name="Daum C."/>
            <person name="Ezra D."/>
            <person name="Gonzalez J."/>
            <person name="Henrissat B."/>
            <person name="Kuo A."/>
            <person name="Liang C."/>
            <person name="Lipzen A."/>
            <person name="Lutzoni F."/>
            <person name="Magnuson J."/>
            <person name="Mondo S."/>
            <person name="Nolan M."/>
            <person name="Ohm R."/>
            <person name="Pangilinan J."/>
            <person name="Park H.-J."/>
            <person name="Ramirez L."/>
            <person name="Alfaro M."/>
            <person name="Sun H."/>
            <person name="Tritt A."/>
            <person name="Yoshinaga Y."/>
            <person name="Zwiers L.-H."/>
            <person name="Turgeon B."/>
            <person name="Goodwin S."/>
            <person name="Spatafora J."/>
            <person name="Crous P."/>
            <person name="Grigoriev I."/>
        </authorList>
    </citation>
    <scope>NUCLEOTIDE SEQUENCE</scope>
    <source>
        <strain evidence="3">CBS 207.26</strain>
    </source>
</reference>
<dbReference type="Proteomes" id="UP000800200">
    <property type="component" value="Unassembled WGS sequence"/>
</dbReference>
<evidence type="ECO:0000313" key="4">
    <source>
        <dbReference type="Proteomes" id="UP000800200"/>
    </source>
</evidence>
<feature type="compositionally biased region" description="Basic and acidic residues" evidence="1">
    <location>
        <begin position="307"/>
        <end position="317"/>
    </location>
</feature>
<dbReference type="InterPro" id="IPR036291">
    <property type="entry name" value="NAD(P)-bd_dom_sf"/>
</dbReference>
<dbReference type="OrthoDB" id="331544at2759"/>
<gene>
    <name evidence="3" type="ORF">K469DRAFT_579243</name>
</gene>
<evidence type="ECO:0000259" key="2">
    <source>
        <dbReference type="Pfam" id="PF16363"/>
    </source>
</evidence>
<dbReference type="Pfam" id="PF16363">
    <property type="entry name" value="GDP_Man_Dehyd"/>
    <property type="match status" value="1"/>
</dbReference>